<accession>A8RL92</accession>
<dbReference type="HOGENOM" id="CLU_2463594_0_0_9"/>
<name>A8RL92_ENTBW</name>
<reference evidence="1 2" key="2">
    <citation type="submission" date="2007-09" db="EMBL/GenBank/DDBJ databases">
        <title>Draft genome sequence of Clostridium bolteae (ATCC BAA-613).</title>
        <authorList>
            <person name="Sudarsanam P."/>
            <person name="Ley R."/>
            <person name="Guruge J."/>
            <person name="Turnbaugh P.J."/>
            <person name="Mahowald M."/>
            <person name="Liep D."/>
            <person name="Gordon J."/>
        </authorList>
    </citation>
    <scope>NUCLEOTIDE SEQUENCE [LARGE SCALE GENOMIC DNA]</scope>
    <source>
        <strain evidence="2">ATCC BAA-613 / DSM 15670 / CCUG 46953 / JCM 12243 / WAL 16351</strain>
    </source>
</reference>
<dbReference type="AlphaFoldDB" id="A8RL92"/>
<dbReference type="PaxDb" id="411902-CLOBOL_01540"/>
<protein>
    <submittedName>
        <fullName evidence="1">Uncharacterized protein</fullName>
    </submittedName>
</protein>
<reference evidence="1 2" key="1">
    <citation type="submission" date="2007-08" db="EMBL/GenBank/DDBJ databases">
        <authorList>
            <person name="Fulton L."/>
            <person name="Clifton S."/>
            <person name="Fulton B."/>
            <person name="Xu J."/>
            <person name="Minx P."/>
            <person name="Pepin K.H."/>
            <person name="Johnson M."/>
            <person name="Thiruvilangam P."/>
            <person name="Bhonagiri V."/>
            <person name="Nash W.E."/>
            <person name="Mardis E.R."/>
            <person name="Wilson R.K."/>
        </authorList>
    </citation>
    <scope>NUCLEOTIDE SEQUENCE [LARGE SCALE GENOMIC DNA]</scope>
    <source>
        <strain evidence="2">ATCC BAA-613 / DSM 15670 / CCUG 46953 / JCM 12243 / WAL 16351</strain>
    </source>
</reference>
<evidence type="ECO:0000313" key="2">
    <source>
        <dbReference type="Proteomes" id="UP000005396"/>
    </source>
</evidence>
<gene>
    <name evidence="1" type="ORF">CLOBOL_01540</name>
</gene>
<dbReference type="EMBL" id="ABCC02000017">
    <property type="protein sequence ID" value="EDP18185.1"/>
    <property type="molecule type" value="Genomic_DNA"/>
</dbReference>
<dbReference type="Proteomes" id="UP000005396">
    <property type="component" value="Unassembled WGS sequence"/>
</dbReference>
<sequence>MTGVEPAAFRLGGGPSILLRYMDLYKIFSVGRLLQQALRRRTLYPAELQKHKYKAGRMILMRSALYNNLSGKKNQVLFSNKHPVETSL</sequence>
<comment type="caution">
    <text evidence="1">The sequence shown here is derived from an EMBL/GenBank/DDBJ whole genome shotgun (WGS) entry which is preliminary data.</text>
</comment>
<organism evidence="1 2">
    <name type="scientific">Enterocloster bolteae (strain ATCC BAA-613 / DSM 15670 / CCUG 46953 / JCM 12243 / WAL 16351)</name>
    <name type="common">Clostridium bolteae</name>
    <dbReference type="NCBI Taxonomy" id="411902"/>
    <lineage>
        <taxon>Bacteria</taxon>
        <taxon>Bacillati</taxon>
        <taxon>Bacillota</taxon>
        <taxon>Clostridia</taxon>
        <taxon>Lachnospirales</taxon>
        <taxon>Lachnospiraceae</taxon>
        <taxon>Enterocloster</taxon>
    </lineage>
</organism>
<evidence type="ECO:0000313" key="1">
    <source>
        <dbReference type="EMBL" id="EDP18185.1"/>
    </source>
</evidence>
<proteinExistence type="predicted"/>